<reference evidence="2 3" key="1">
    <citation type="submission" date="2019-04" db="EMBL/GenBank/DDBJ databases">
        <title>Annotation for the trematode Fasciola gigantica.</title>
        <authorList>
            <person name="Choi Y.-J."/>
        </authorList>
    </citation>
    <scope>NUCLEOTIDE SEQUENCE [LARGE SCALE GENOMIC DNA]</scope>
    <source>
        <strain evidence="2">Uganda_cow_1</strain>
    </source>
</reference>
<evidence type="ECO:0000313" key="3">
    <source>
        <dbReference type="Proteomes" id="UP000316759"/>
    </source>
</evidence>
<feature type="compositionally biased region" description="Basic residues" evidence="1">
    <location>
        <begin position="377"/>
        <end position="388"/>
    </location>
</feature>
<accession>A0A504YVT3</accession>
<evidence type="ECO:0000256" key="1">
    <source>
        <dbReference type="SAM" id="MobiDB-lite"/>
    </source>
</evidence>
<sequence length="533" mass="59889">MHAPVTMSRGQKIPRPKANPDGLSRAKSSQPAYTAAELLLGVEYPLLDTFRDRAKNQFHKHHLLAHTDSELNQSMWAKNEPVLAWPHGPPTIWPNEAIDEKPVLGTPDALHRFQPQPERNHQQEHHPELQDHIFRQHHHQQQQRQLQHHQQQQQQQTQHQYNNQFDHLISQSVHHNLSYFDCGWDSRLMTSHNMSESNYSPPDAMTMSCPDHSLFLHESAFSATLERVLDSNHGEKLKNDDQPDWNTSGTGQAELINGSVGTGYRQWSISPTEMAVQMEMLGLPVHVRVCPSDLQMESSIETENSHSLISPELDPVTDELESLIKSKPPTICRIRKKVSTGIVKAYCLPEKYQFKAQMGDPTRQDLNPNLPGCRKTVGARRRAPRRRPQSNSIQSPVELSEVSTHVNTHVTRGTMANGSTANSHLDGLESKCQSYQFQARSCPNQNDSIALVDESSNSVTLFGTAPEVTTMCLNQEESSGTYARSVELGASPNSNGTEAWTFESSISGIGKFIGAILCLNASFQSILKWEDFK</sequence>
<feature type="region of interest" description="Disordered" evidence="1">
    <location>
        <begin position="107"/>
        <end position="126"/>
    </location>
</feature>
<gene>
    <name evidence="2" type="ORF">FGIG_10522</name>
</gene>
<comment type="caution">
    <text evidence="2">The sequence shown here is derived from an EMBL/GenBank/DDBJ whole genome shotgun (WGS) entry which is preliminary data.</text>
</comment>
<protein>
    <submittedName>
        <fullName evidence="2">Uncharacterized protein</fullName>
    </submittedName>
</protein>
<feature type="region of interest" description="Disordered" evidence="1">
    <location>
        <begin position="1"/>
        <end position="29"/>
    </location>
</feature>
<proteinExistence type="predicted"/>
<organism evidence="2 3">
    <name type="scientific">Fasciola gigantica</name>
    <name type="common">Giant liver fluke</name>
    <dbReference type="NCBI Taxonomy" id="46835"/>
    <lineage>
        <taxon>Eukaryota</taxon>
        <taxon>Metazoa</taxon>
        <taxon>Spiralia</taxon>
        <taxon>Lophotrochozoa</taxon>
        <taxon>Platyhelminthes</taxon>
        <taxon>Trematoda</taxon>
        <taxon>Digenea</taxon>
        <taxon>Plagiorchiida</taxon>
        <taxon>Echinostomata</taxon>
        <taxon>Echinostomatoidea</taxon>
        <taxon>Fasciolidae</taxon>
        <taxon>Fasciola</taxon>
    </lineage>
</organism>
<name>A0A504YVT3_FASGI</name>
<keyword evidence="3" id="KW-1185">Reference proteome</keyword>
<dbReference type="AlphaFoldDB" id="A0A504YVT3"/>
<dbReference type="EMBL" id="SUNJ01004878">
    <property type="protein sequence ID" value="TPP64101.1"/>
    <property type="molecule type" value="Genomic_DNA"/>
</dbReference>
<feature type="region of interest" description="Disordered" evidence="1">
    <location>
        <begin position="135"/>
        <end position="159"/>
    </location>
</feature>
<feature type="compositionally biased region" description="Low complexity" evidence="1">
    <location>
        <begin position="142"/>
        <end position="159"/>
    </location>
</feature>
<evidence type="ECO:0000313" key="2">
    <source>
        <dbReference type="EMBL" id="TPP64101.1"/>
    </source>
</evidence>
<dbReference type="Proteomes" id="UP000316759">
    <property type="component" value="Unassembled WGS sequence"/>
</dbReference>
<feature type="region of interest" description="Disordered" evidence="1">
    <location>
        <begin position="359"/>
        <end position="403"/>
    </location>
</feature>
<feature type="compositionally biased region" description="Polar residues" evidence="1">
    <location>
        <begin position="389"/>
        <end position="403"/>
    </location>
</feature>